<dbReference type="EMBL" id="CP028941">
    <property type="protein sequence ID" value="QKM62200.1"/>
    <property type="molecule type" value="Genomic_DNA"/>
</dbReference>
<protein>
    <recommendedName>
        <fullName evidence="1">B12-binding domain-containing protein</fullName>
    </recommendedName>
</protein>
<dbReference type="GO" id="GO:0031419">
    <property type="term" value="F:cobalamin binding"/>
    <property type="evidence" value="ECO:0007669"/>
    <property type="project" value="InterPro"/>
</dbReference>
<dbReference type="AlphaFoldDB" id="A0A6M9PH77"/>
<proteinExistence type="predicted"/>
<dbReference type="InterPro" id="IPR006158">
    <property type="entry name" value="Cobalamin-bd"/>
</dbReference>
<dbReference type="InterPro" id="IPR036724">
    <property type="entry name" value="Cobalamin-bd_sf"/>
</dbReference>
<keyword evidence="3" id="KW-1185">Reference proteome</keyword>
<sequence>MLNSLAKKGLIREVFQHQLPGLIEEIERKVAQKVATVSSNQNWLQAPIQIKKEAVQALEADEVDKIANLLLDSKEDSFDLAITVLKTHGISIEFIVLELIPEIARRLGKHWENDSLSFAEVSIGVGRLERVIHRLDYLFQATQLEKRQNKSILITTFPDSQHTLGSLIFSNYLTFSGWKASRPSNTKLDTIALALSTHHYDALAISVSAFEQLDELQSVIDVLRSKSKNPALVTLVGGALYKIAPEKFKHIHADIKAFTPEESVRHLEQHLSRLENNTKHVEKNRIL</sequence>
<dbReference type="KEGG" id="pani:DCO16_03390"/>
<dbReference type="PROSITE" id="PS51332">
    <property type="entry name" value="B12_BINDING"/>
    <property type="match status" value="1"/>
</dbReference>
<accession>A0A6M9PH77</accession>
<dbReference type="GO" id="GO:0046872">
    <property type="term" value="F:metal ion binding"/>
    <property type="evidence" value="ECO:0007669"/>
    <property type="project" value="InterPro"/>
</dbReference>
<organism evidence="2 3">
    <name type="scientific">Polynucleobacter antarcticus</name>
    <dbReference type="NCBI Taxonomy" id="1743162"/>
    <lineage>
        <taxon>Bacteria</taxon>
        <taxon>Pseudomonadati</taxon>
        <taxon>Pseudomonadota</taxon>
        <taxon>Betaproteobacteria</taxon>
        <taxon>Burkholderiales</taxon>
        <taxon>Burkholderiaceae</taxon>
        <taxon>Polynucleobacter</taxon>
    </lineage>
</organism>
<name>A0A6M9PH77_9BURK</name>
<dbReference type="SUPFAM" id="SSF52242">
    <property type="entry name" value="Cobalamin (vitamin B12)-binding domain"/>
    <property type="match status" value="1"/>
</dbReference>
<evidence type="ECO:0000313" key="3">
    <source>
        <dbReference type="Proteomes" id="UP000500806"/>
    </source>
</evidence>
<dbReference type="Proteomes" id="UP000500806">
    <property type="component" value="Chromosome"/>
</dbReference>
<reference evidence="2 3" key="1">
    <citation type="submission" date="2018-04" db="EMBL/GenBank/DDBJ databases">
        <title>Polynucleobacter sp. LimPoW16 genome.</title>
        <authorList>
            <person name="Hahn M.W."/>
        </authorList>
    </citation>
    <scope>NUCLEOTIDE SEQUENCE [LARGE SCALE GENOMIC DNA]</scope>
    <source>
        <strain evidence="2 3">LimPoW16</strain>
    </source>
</reference>
<evidence type="ECO:0000259" key="1">
    <source>
        <dbReference type="PROSITE" id="PS51332"/>
    </source>
</evidence>
<gene>
    <name evidence="2" type="ORF">DCO16_03390</name>
</gene>
<evidence type="ECO:0000313" key="2">
    <source>
        <dbReference type="EMBL" id="QKM62200.1"/>
    </source>
</evidence>
<feature type="domain" description="B12-binding" evidence="1">
    <location>
        <begin position="149"/>
        <end position="278"/>
    </location>
</feature>
<dbReference type="Gene3D" id="3.40.50.280">
    <property type="entry name" value="Cobalamin-binding domain"/>
    <property type="match status" value="1"/>
</dbReference>